<dbReference type="Proteomes" id="UP000830719">
    <property type="component" value="Segment"/>
</dbReference>
<protein>
    <submittedName>
        <fullName evidence="1">Uncharacterized protein</fullName>
    </submittedName>
</protein>
<evidence type="ECO:0000313" key="2">
    <source>
        <dbReference type="Proteomes" id="UP000830719"/>
    </source>
</evidence>
<accession>A0AAE6M6D0</accession>
<keyword evidence="2" id="KW-1185">Reference proteome</keyword>
<dbReference type="KEGG" id="vg:80538052"/>
<organism evidence="1 2">
    <name type="scientific">Rachiplusia nu nucleopolyhedrovirus</name>
    <dbReference type="NCBI Taxonomy" id="2605775"/>
    <lineage>
        <taxon>Viruses</taxon>
        <taxon>Viruses incertae sedis</taxon>
        <taxon>Naldaviricetes</taxon>
        <taxon>Lefavirales</taxon>
        <taxon>Baculoviridae</taxon>
        <taxon>Alphabaculovirus</taxon>
        <taxon>Alphabaculovirus ranus</taxon>
    </lineage>
</organism>
<dbReference type="EMBL" id="MK419956">
    <property type="protein sequence ID" value="QEI03653.1"/>
    <property type="molecule type" value="Genomic_DNA"/>
</dbReference>
<dbReference type="RefSeq" id="YP_010799614.1">
    <property type="nucleotide sequence ID" value="NC_076682.1"/>
</dbReference>
<name>A0AAE6M6D0_9ABAC</name>
<dbReference type="GeneID" id="80538052"/>
<proteinExistence type="predicted"/>
<sequence length="188" mass="22339">MDFPTFCLAADSLRYELRCIDTKVLLVQRDYDFKEDKEDDIAFLKLSLKILQKKLFYMMSVLRNPITDPAANVQEMNKYFSKKIKDELAFMLKNTYPSHKNFRQNYPLLQYSSWLIKTNFALSNKERFLKYMTMHNMTRFETFMEMGYIYSGRLATAALMEFIQADYSLSMLIMERLNIFSSAKDTLS</sequence>
<reference evidence="1" key="1">
    <citation type="submission" date="2019-01" db="EMBL/GenBank/DDBJ databases">
        <authorList>
            <person name="Trentin L.B."/>
            <person name="Santos E.R."/>
            <person name="Silva L.A."/>
            <person name="Sosa-Gomez D.R."/>
            <person name="Ribeiro B.M."/>
            <person name="Ardisson-Araujo D.M.P."/>
        </authorList>
    </citation>
    <scope>NUCLEOTIDE SEQUENCE</scope>
    <source>
        <strain evidence="1">VPN54</strain>
    </source>
</reference>
<evidence type="ECO:0000313" key="1">
    <source>
        <dbReference type="EMBL" id="QEI03653.1"/>
    </source>
</evidence>